<evidence type="ECO:0000259" key="2">
    <source>
        <dbReference type="Pfam" id="PF03796"/>
    </source>
</evidence>
<feature type="compositionally biased region" description="Basic and acidic residues" evidence="1">
    <location>
        <begin position="308"/>
        <end position="324"/>
    </location>
</feature>
<dbReference type="EMBL" id="BOVJ01000110">
    <property type="protein sequence ID" value="GIQ64888.1"/>
    <property type="molecule type" value="Genomic_DNA"/>
</dbReference>
<evidence type="ECO:0000313" key="3">
    <source>
        <dbReference type="EMBL" id="GIQ64888.1"/>
    </source>
</evidence>
<dbReference type="RefSeq" id="WP_244863549.1">
    <property type="nucleotide sequence ID" value="NZ_BOVJ01000110.1"/>
</dbReference>
<dbReference type="InterPro" id="IPR027417">
    <property type="entry name" value="P-loop_NTPase"/>
</dbReference>
<feature type="region of interest" description="Disordered" evidence="1">
    <location>
        <begin position="304"/>
        <end position="324"/>
    </location>
</feature>
<reference evidence="3 4" key="1">
    <citation type="submission" date="2021-04" db="EMBL/GenBank/DDBJ databases">
        <title>Draft genome sequence of Paenibacillus cisolokensis, LC2-13A.</title>
        <authorList>
            <person name="Uke A."/>
            <person name="Chhe C."/>
            <person name="Baramee S."/>
            <person name="Kosugi A."/>
        </authorList>
    </citation>
    <scope>NUCLEOTIDE SEQUENCE [LARGE SCALE GENOMIC DNA]</scope>
    <source>
        <strain evidence="3 4">LC2-13A</strain>
    </source>
</reference>
<evidence type="ECO:0000313" key="4">
    <source>
        <dbReference type="Proteomes" id="UP000680304"/>
    </source>
</evidence>
<keyword evidence="4" id="KW-1185">Reference proteome</keyword>
<gene>
    <name evidence="3" type="ORF">PACILC2_34560</name>
</gene>
<dbReference type="InterPro" id="IPR007694">
    <property type="entry name" value="DNA_helicase_DnaB-like_C"/>
</dbReference>
<name>A0ABQ4N9J7_9BACL</name>
<organism evidence="3 4">
    <name type="scientific">Paenibacillus cisolokensis</name>
    <dbReference type="NCBI Taxonomy" id="1658519"/>
    <lineage>
        <taxon>Bacteria</taxon>
        <taxon>Bacillati</taxon>
        <taxon>Bacillota</taxon>
        <taxon>Bacilli</taxon>
        <taxon>Bacillales</taxon>
        <taxon>Paenibacillaceae</taxon>
        <taxon>Paenibacillus</taxon>
    </lineage>
</organism>
<comment type="caution">
    <text evidence="3">The sequence shown here is derived from an EMBL/GenBank/DDBJ whole genome shotgun (WGS) entry which is preliminary data.</text>
</comment>
<evidence type="ECO:0000256" key="1">
    <source>
        <dbReference type="SAM" id="MobiDB-lite"/>
    </source>
</evidence>
<proteinExistence type="predicted"/>
<dbReference type="Gene3D" id="3.40.50.300">
    <property type="entry name" value="P-loop containing nucleotide triphosphate hydrolases"/>
    <property type="match status" value="1"/>
</dbReference>
<accession>A0ABQ4N9J7</accession>
<feature type="domain" description="SF4 helicase" evidence="2">
    <location>
        <begin position="107"/>
        <end position="312"/>
    </location>
</feature>
<dbReference type="Proteomes" id="UP000680304">
    <property type="component" value="Unassembled WGS sequence"/>
</dbReference>
<dbReference type="Pfam" id="PF03796">
    <property type="entry name" value="DnaB_C"/>
    <property type="match status" value="1"/>
</dbReference>
<protein>
    <recommendedName>
        <fullName evidence="2">SF4 helicase domain-containing protein</fullName>
    </recommendedName>
</protein>
<dbReference type="SUPFAM" id="SSF52540">
    <property type="entry name" value="P-loop containing nucleoside triphosphate hydrolases"/>
    <property type="match status" value="1"/>
</dbReference>
<sequence>MPDFTYLPQISDSFEYLARKLKESYGKRQLSEFFADEKGEIAAKFAEIGKTATIDDFVSLLTKRLSDIKMGTDVRRAVGIDISQHADKFLAEYRARAAGLSGRVWRSKFPSVNEAIGGYFSSNMYVFYARSGRGKSVITMEEAIEFAWQGATVLVYALEMSWFEWMARAFSSISARVGVGIKAEIDGVDYDAGFDVNALQGARLTPEYEAAFERFVTGLNDIIPGRIILRATNDADFLDRSLDALKADIIETGADVVIIDPFYYLDYESNTSKTAGGDAAETSKKLRRLTGALDVLTIAITQADEDSSEKSDDGTRELRPPKRAEVKKTMQLLEDGAALIGIDTLAHEGRGVIDISKGRSGGEDARIEIVYLPKYGIVREPNAVDEAAKFTGVF</sequence>